<organism evidence="2 3">
    <name type="scientific">Rehmannia glutinosa</name>
    <name type="common">Chinese foxglove</name>
    <dbReference type="NCBI Taxonomy" id="99300"/>
    <lineage>
        <taxon>Eukaryota</taxon>
        <taxon>Viridiplantae</taxon>
        <taxon>Streptophyta</taxon>
        <taxon>Embryophyta</taxon>
        <taxon>Tracheophyta</taxon>
        <taxon>Spermatophyta</taxon>
        <taxon>Magnoliopsida</taxon>
        <taxon>eudicotyledons</taxon>
        <taxon>Gunneridae</taxon>
        <taxon>Pentapetalae</taxon>
        <taxon>asterids</taxon>
        <taxon>lamiids</taxon>
        <taxon>Lamiales</taxon>
        <taxon>Orobanchaceae</taxon>
        <taxon>Rehmannieae</taxon>
        <taxon>Rehmannia</taxon>
    </lineage>
</organism>
<evidence type="ECO:0000259" key="1">
    <source>
        <dbReference type="Pfam" id="PF24626"/>
    </source>
</evidence>
<keyword evidence="3" id="KW-1185">Reference proteome</keyword>
<dbReference type="Proteomes" id="UP001318860">
    <property type="component" value="Unassembled WGS sequence"/>
</dbReference>
<dbReference type="InterPro" id="IPR056924">
    <property type="entry name" value="SH3_Tf2-1"/>
</dbReference>
<dbReference type="EMBL" id="JABTTQ020000004">
    <property type="protein sequence ID" value="KAK6158375.1"/>
    <property type="molecule type" value="Genomic_DNA"/>
</dbReference>
<dbReference type="Pfam" id="PF24626">
    <property type="entry name" value="SH3_Tf2-1"/>
    <property type="match status" value="1"/>
</dbReference>
<dbReference type="InterPro" id="IPR016197">
    <property type="entry name" value="Chromo-like_dom_sf"/>
</dbReference>
<sequence length="174" mass="20431">MKTAQSCQKSYADKRRKPLEFSAGDIIFLKVEPMKGVMRFGKKGKSSPRYIGPLEILERIGSLAYRIALPPILSGVHNVFHVLILKKYIPDQSHILSYESLNIRNNLTYEETPFRIVDKIEKDLRRKKVVLDNVQWRNHTIEEAIWEHEDDMRVLQPQLFGKQLALNIRFIFMH</sequence>
<reference evidence="2 3" key="1">
    <citation type="journal article" date="2021" name="Comput. Struct. Biotechnol. J.">
        <title>De novo genome assembly of the potent medicinal plant Rehmannia glutinosa using nanopore technology.</title>
        <authorList>
            <person name="Ma L."/>
            <person name="Dong C."/>
            <person name="Song C."/>
            <person name="Wang X."/>
            <person name="Zheng X."/>
            <person name="Niu Y."/>
            <person name="Chen S."/>
            <person name="Feng W."/>
        </authorList>
    </citation>
    <scope>NUCLEOTIDE SEQUENCE [LARGE SCALE GENOMIC DNA]</scope>
    <source>
        <strain evidence="2">DH-2019</strain>
    </source>
</reference>
<accession>A0ABR0XGV6</accession>
<feature type="domain" description="Tf2-1-like SH3-like" evidence="1">
    <location>
        <begin position="24"/>
        <end position="88"/>
    </location>
</feature>
<protein>
    <recommendedName>
        <fullName evidence="1">Tf2-1-like SH3-like domain-containing protein</fullName>
    </recommendedName>
</protein>
<dbReference type="SUPFAM" id="SSF54160">
    <property type="entry name" value="Chromo domain-like"/>
    <property type="match status" value="1"/>
</dbReference>
<proteinExistence type="predicted"/>
<evidence type="ECO:0000313" key="3">
    <source>
        <dbReference type="Proteomes" id="UP001318860"/>
    </source>
</evidence>
<comment type="caution">
    <text evidence="2">The sequence shown here is derived from an EMBL/GenBank/DDBJ whole genome shotgun (WGS) entry which is preliminary data.</text>
</comment>
<dbReference type="PANTHER" id="PTHR46148">
    <property type="entry name" value="CHROMO DOMAIN-CONTAINING PROTEIN"/>
    <property type="match status" value="1"/>
</dbReference>
<gene>
    <name evidence="2" type="ORF">DH2020_005689</name>
</gene>
<evidence type="ECO:0000313" key="2">
    <source>
        <dbReference type="EMBL" id="KAK6158375.1"/>
    </source>
</evidence>
<dbReference type="PANTHER" id="PTHR46148:SF60">
    <property type="entry name" value="CHROMO DOMAIN-CONTAINING PROTEIN"/>
    <property type="match status" value="1"/>
</dbReference>
<name>A0ABR0XGV6_REHGL</name>